<name>A0A0R2LK24_9LACO</name>
<protein>
    <submittedName>
        <fullName evidence="1">Uncharacterized protein</fullName>
    </submittedName>
</protein>
<proteinExistence type="predicted"/>
<keyword evidence="2" id="KW-1185">Reference proteome</keyword>
<dbReference type="AlphaFoldDB" id="A0A0R2LK24"/>
<dbReference type="Proteomes" id="UP000051886">
    <property type="component" value="Unassembled WGS sequence"/>
</dbReference>
<gene>
    <name evidence="1" type="ORF">IV66_GL001749</name>
</gene>
<organism evidence="1 2">
    <name type="scientific">Ligilactobacillus pobuzihii</name>
    <dbReference type="NCBI Taxonomy" id="449659"/>
    <lineage>
        <taxon>Bacteria</taxon>
        <taxon>Bacillati</taxon>
        <taxon>Bacillota</taxon>
        <taxon>Bacilli</taxon>
        <taxon>Lactobacillales</taxon>
        <taxon>Lactobacillaceae</taxon>
        <taxon>Ligilactobacillus</taxon>
    </lineage>
</organism>
<evidence type="ECO:0000313" key="2">
    <source>
        <dbReference type="Proteomes" id="UP000051886"/>
    </source>
</evidence>
<sequence length="54" mass="6429">MVEQRAHYLADKKEIYEYRIFRQYVVKSDDVSVLNSTKQAGVLIFTSLYPNTHY</sequence>
<dbReference type="InterPro" id="IPR023365">
    <property type="entry name" value="Sortase_dom-sf"/>
</dbReference>
<dbReference type="PATRIC" id="fig|449659.4.peg.1787"/>
<dbReference type="STRING" id="449659.IV66_GL001749"/>
<dbReference type="Gene3D" id="2.40.260.10">
    <property type="entry name" value="Sortase"/>
    <property type="match status" value="1"/>
</dbReference>
<dbReference type="SUPFAM" id="SSF63817">
    <property type="entry name" value="Sortase"/>
    <property type="match status" value="1"/>
</dbReference>
<comment type="caution">
    <text evidence="1">The sequence shown here is derived from an EMBL/GenBank/DDBJ whole genome shotgun (WGS) entry which is preliminary data.</text>
</comment>
<dbReference type="EMBL" id="JQCN01000004">
    <property type="protein sequence ID" value="KRO02079.1"/>
    <property type="molecule type" value="Genomic_DNA"/>
</dbReference>
<reference evidence="1 2" key="1">
    <citation type="journal article" date="2015" name="Genome Announc.">
        <title>Expanding the biotechnology potential of lactobacilli through comparative genomics of 213 strains and associated genera.</title>
        <authorList>
            <person name="Sun Z."/>
            <person name="Harris H.M."/>
            <person name="McCann A."/>
            <person name="Guo C."/>
            <person name="Argimon S."/>
            <person name="Zhang W."/>
            <person name="Yang X."/>
            <person name="Jeffery I.B."/>
            <person name="Cooney J.C."/>
            <person name="Kagawa T.F."/>
            <person name="Liu W."/>
            <person name="Song Y."/>
            <person name="Salvetti E."/>
            <person name="Wrobel A."/>
            <person name="Rasinkangas P."/>
            <person name="Parkhill J."/>
            <person name="Rea M.C."/>
            <person name="O'Sullivan O."/>
            <person name="Ritari J."/>
            <person name="Douillard F.P."/>
            <person name="Paul Ross R."/>
            <person name="Yang R."/>
            <person name="Briner A.E."/>
            <person name="Felis G.E."/>
            <person name="de Vos W.M."/>
            <person name="Barrangou R."/>
            <person name="Klaenhammer T.R."/>
            <person name="Caufield P.W."/>
            <person name="Cui Y."/>
            <person name="Zhang H."/>
            <person name="O'Toole P.W."/>
        </authorList>
    </citation>
    <scope>NUCLEOTIDE SEQUENCE [LARGE SCALE GENOMIC DNA]</scope>
    <source>
        <strain evidence="1 2">NBRC 103219</strain>
    </source>
</reference>
<accession>A0A0R2LK24</accession>
<evidence type="ECO:0000313" key="1">
    <source>
        <dbReference type="EMBL" id="KRO02079.1"/>
    </source>
</evidence>